<reference evidence="4" key="2">
    <citation type="journal article" date="2018" name="BMC Genomics">
        <title>Genomic insights into host adaptation between the wheat stripe rust pathogen (Puccinia striiformis f. sp. tritici) and the barley stripe rust pathogen (Puccinia striiformis f. sp. hordei).</title>
        <authorList>
            <person name="Xia C."/>
            <person name="Wang M."/>
            <person name="Yin C."/>
            <person name="Cornejo O.E."/>
            <person name="Hulbert S.H."/>
            <person name="Chen X."/>
        </authorList>
    </citation>
    <scope>NUCLEOTIDE SEQUENCE [LARGE SCALE GENOMIC DNA]</scope>
    <source>
        <strain evidence="4">93TX-2</strain>
    </source>
</reference>
<feature type="compositionally biased region" description="Basic and acidic residues" evidence="1">
    <location>
        <begin position="524"/>
        <end position="534"/>
    </location>
</feature>
<gene>
    <name evidence="3" type="ORF">PSHT_16075</name>
</gene>
<accession>A0A2S4UBX0</accession>
<evidence type="ECO:0000313" key="4">
    <source>
        <dbReference type="Proteomes" id="UP000238274"/>
    </source>
</evidence>
<feature type="region of interest" description="Disordered" evidence="1">
    <location>
        <begin position="521"/>
        <end position="551"/>
    </location>
</feature>
<proteinExistence type="predicted"/>
<evidence type="ECO:0000256" key="2">
    <source>
        <dbReference type="SAM" id="SignalP"/>
    </source>
</evidence>
<protein>
    <submittedName>
        <fullName evidence="3">Uncharacterized protein</fullName>
    </submittedName>
</protein>
<dbReference type="AlphaFoldDB" id="A0A2S4UBX0"/>
<name>A0A2S4UBX0_9BASI</name>
<reference evidence="4" key="3">
    <citation type="journal article" date="2018" name="Mol. Plant Microbe Interact.">
        <title>Genome sequence resources for the wheat stripe rust pathogen (Puccinia striiformis f. sp. tritici) and the barley stripe rust pathogen (Puccinia striiformis f. sp. hordei).</title>
        <authorList>
            <person name="Xia C."/>
            <person name="Wang M."/>
            <person name="Yin C."/>
            <person name="Cornejo O.E."/>
            <person name="Hulbert S.H."/>
            <person name="Chen X."/>
        </authorList>
    </citation>
    <scope>NUCLEOTIDE SEQUENCE [LARGE SCALE GENOMIC DNA]</scope>
    <source>
        <strain evidence="4">93TX-2</strain>
    </source>
</reference>
<dbReference type="EMBL" id="PKSM01000468">
    <property type="protein sequence ID" value="POV94686.1"/>
    <property type="molecule type" value="Genomic_DNA"/>
</dbReference>
<feature type="region of interest" description="Disordered" evidence="1">
    <location>
        <begin position="68"/>
        <end position="101"/>
    </location>
</feature>
<feature type="signal peptide" evidence="2">
    <location>
        <begin position="1"/>
        <end position="23"/>
    </location>
</feature>
<keyword evidence="2" id="KW-0732">Signal</keyword>
<dbReference type="VEuPathDB" id="FungiDB:PSHT_16075"/>
<comment type="caution">
    <text evidence="3">The sequence shown here is derived from an EMBL/GenBank/DDBJ whole genome shotgun (WGS) entry which is preliminary data.</text>
</comment>
<evidence type="ECO:0000313" key="3">
    <source>
        <dbReference type="EMBL" id="POV94686.1"/>
    </source>
</evidence>
<dbReference type="VEuPathDB" id="FungiDB:PSTT_09646"/>
<dbReference type="Proteomes" id="UP000238274">
    <property type="component" value="Unassembled WGS sequence"/>
</dbReference>
<feature type="chain" id="PRO_5015764657" evidence="2">
    <location>
        <begin position="24"/>
        <end position="831"/>
    </location>
</feature>
<sequence length="831" mass="96292">MRLCIRFLELLVIANRFAQDVDARGTVGTIASPDLSEARFFDGQKDLGGKADLTGNVQDLRNKEHKDIASTNKFPHIADNSRTGSPAHPASSRPTSREGLRSKEKYFDLNEGIEPESHFHENNLRRPAFIFSNWLKDYGCDWGTDFATRFSNENSEASTKPHRRKASMIQVLPLNTWDVLDDHEMKKEAADLRIKLLEDFRSHPVFLKENEEIVTSPELLSLLKWFEDFKEPKDWSDSTYSRLVASLVAKVQTEEALDSKDIMTLQLIKYIGFFNPPAREVFKTIAHGRGKTLEEVPVSRVVSRVWRKLITADLLFQDHPRQTYYPHRYHGLLEQTSMEWREEFRRRFIAGKLTYASANPPLSFRRREERQLRKIFGELNEIQFISHWPYRVEGFYVNPEGLVRKCANFLAQQVHLPPNSNPQHPVKLVYKILNHIYEHSKADADTQILIEKLIKRNIYLQKTVYAHVLLRQKFTPQEFASLNLLEDMGFYKLLTPGMRKHLQEVSDRKILSKIAGDIDGEVEDTPHSAQEKQELQPLVTPNSNADPATDQRLHDELELTIKRLDGIRHDLDKIGKGKLPAGQHGALIREQDKLLSRLIGVVLQGPRIWRSMREKLIKQPHLKERIFGLLSKKAVWIWEHRNDRGKQEGSYGLADFLHPMDKEISEFVSRTEHIDRLQSLVDDKFNKNTIDREAANDITDFLFKIEQIWLEIKWSSSRWGVYDMCPVELSKEALKLIREYAFGRLPADVHELLVNLIAHVTYADSTGHLKDMDSMAFNDAVDYRAFAFFQRVVPEAANNRVQFEREILDGLSGEMQRALKKLESEPTVYTL</sequence>
<evidence type="ECO:0000256" key="1">
    <source>
        <dbReference type="SAM" id="MobiDB-lite"/>
    </source>
</evidence>
<dbReference type="OrthoDB" id="2496651at2759"/>
<keyword evidence="4" id="KW-1185">Reference proteome</keyword>
<reference evidence="3 4" key="1">
    <citation type="submission" date="2017-12" db="EMBL/GenBank/DDBJ databases">
        <title>Gene loss provides genomic basis for host adaptation in cereal stripe rust fungi.</title>
        <authorList>
            <person name="Xia C."/>
        </authorList>
    </citation>
    <scope>NUCLEOTIDE SEQUENCE [LARGE SCALE GENOMIC DNA]</scope>
    <source>
        <strain evidence="3 4">93TX-2</strain>
    </source>
</reference>
<organism evidence="3 4">
    <name type="scientific">Puccinia striiformis</name>
    <dbReference type="NCBI Taxonomy" id="27350"/>
    <lineage>
        <taxon>Eukaryota</taxon>
        <taxon>Fungi</taxon>
        <taxon>Dikarya</taxon>
        <taxon>Basidiomycota</taxon>
        <taxon>Pucciniomycotina</taxon>
        <taxon>Pucciniomycetes</taxon>
        <taxon>Pucciniales</taxon>
        <taxon>Pucciniaceae</taxon>
        <taxon>Puccinia</taxon>
    </lineage>
</organism>